<dbReference type="EMBL" id="JAPTNG010000023">
    <property type="protein sequence ID" value="MCZ0833423.1"/>
    <property type="molecule type" value="Genomic_DNA"/>
</dbReference>
<keyword evidence="2" id="KW-1185">Reference proteome</keyword>
<comment type="caution">
    <text evidence="1">The sequence shown here is derived from an EMBL/GenBank/DDBJ whole genome shotgun (WGS) entry which is preliminary data.</text>
</comment>
<proteinExistence type="predicted"/>
<dbReference type="RefSeq" id="WP_258418369.1">
    <property type="nucleotide sequence ID" value="NZ_JAPTNG010000023.1"/>
</dbReference>
<dbReference type="Pfam" id="PF18780">
    <property type="entry name" value="HNH_repeat"/>
    <property type="match status" value="1"/>
</dbReference>
<dbReference type="InterPro" id="IPR041025">
    <property type="entry name" value="HNH_repeat"/>
</dbReference>
<name>A0ABT4I2Z1_9BACL</name>
<accession>A0ABT4I2Z1</accession>
<protein>
    <submittedName>
        <fullName evidence="1">Uncharacterized protein</fullName>
    </submittedName>
</protein>
<reference evidence="1" key="1">
    <citation type="submission" date="2022-09" db="EMBL/GenBank/DDBJ databases">
        <title>Genome analysis and characterization of larvicidal activity of Brevibacillus strains.</title>
        <authorList>
            <person name="Patrusheva E.V."/>
            <person name="Izotova A.O."/>
            <person name="Toshchakov S.V."/>
            <person name="Sineoky S.P."/>
        </authorList>
    </citation>
    <scope>NUCLEOTIDE SEQUENCE</scope>
    <source>
        <strain evidence="1">VKPM_B-13244</strain>
    </source>
</reference>
<organism evidence="1 2">
    <name type="scientific">Brevibacillus halotolerans</name>
    <dbReference type="NCBI Taxonomy" id="1507437"/>
    <lineage>
        <taxon>Bacteria</taxon>
        <taxon>Bacillati</taxon>
        <taxon>Bacillota</taxon>
        <taxon>Bacilli</taxon>
        <taxon>Bacillales</taxon>
        <taxon>Paenibacillaceae</taxon>
        <taxon>Brevibacillus</taxon>
    </lineage>
</organism>
<dbReference type="Proteomes" id="UP001067708">
    <property type="component" value="Unassembled WGS sequence"/>
</dbReference>
<evidence type="ECO:0000313" key="1">
    <source>
        <dbReference type="EMBL" id="MCZ0833423.1"/>
    </source>
</evidence>
<evidence type="ECO:0000313" key="2">
    <source>
        <dbReference type="Proteomes" id="UP001067708"/>
    </source>
</evidence>
<gene>
    <name evidence="1" type="ORF">O0535_22200</name>
</gene>
<sequence>MILLVTKICSLPEETQRILLSEIIFTRKELINFLGCKSTDIDIKVRNGVIAPVFRGIFLVSTAERIKHQVKKIVSFFPIEYINLLKEIKRLSEEEQREFVQSVTMSREDAIKYMNESLYNFRILVQQQQIIPIKWGVFLKTNLEQVMKQRPSGRFTKNSCINAGIRLANELNLRTLTKKQYNDWVKQQDEHVPSVSTIIAKFTSWNDFLRQAGLEVDFQTSKSRNLPDMEKNQLALRGLREAFNKNNSLTQQEYIAWRKSNTEYPSFSTIVALFDGWNEAKLAAGLPIHRNLKKQKG</sequence>